<evidence type="ECO:0000256" key="2">
    <source>
        <dbReference type="ARBA" id="ARBA00009347"/>
    </source>
</evidence>
<dbReference type="GO" id="GO:0016627">
    <property type="term" value="F:oxidoreductase activity, acting on the CH-CH group of donors"/>
    <property type="evidence" value="ECO:0007669"/>
    <property type="project" value="InterPro"/>
</dbReference>
<dbReference type="PANTHER" id="PTHR42803:SF1">
    <property type="entry name" value="BROAD-SPECIFICITY LINEAR ACYL-COA DEHYDROGENASE FADE5"/>
    <property type="match status" value="1"/>
</dbReference>
<dbReference type="Pfam" id="PF02771">
    <property type="entry name" value="Acyl-CoA_dh_N"/>
    <property type="match status" value="1"/>
</dbReference>
<evidence type="ECO:0000259" key="8">
    <source>
        <dbReference type="Pfam" id="PF00441"/>
    </source>
</evidence>
<dbReference type="Proteomes" id="UP000248798">
    <property type="component" value="Unassembled WGS sequence"/>
</dbReference>
<dbReference type="SUPFAM" id="SSF56645">
    <property type="entry name" value="Acyl-CoA dehydrogenase NM domain-like"/>
    <property type="match status" value="1"/>
</dbReference>
<keyword evidence="6 7" id="KW-0560">Oxidoreductase</keyword>
<dbReference type="GO" id="GO:0050660">
    <property type="term" value="F:flavin adenine dinucleotide binding"/>
    <property type="evidence" value="ECO:0007669"/>
    <property type="project" value="InterPro"/>
</dbReference>
<accession>A0A328FAD5</accession>
<evidence type="ECO:0000256" key="4">
    <source>
        <dbReference type="ARBA" id="ARBA00022630"/>
    </source>
</evidence>
<dbReference type="InterPro" id="IPR036250">
    <property type="entry name" value="AcylCo_DH-like_C"/>
</dbReference>
<evidence type="ECO:0000259" key="9">
    <source>
        <dbReference type="Pfam" id="PF02770"/>
    </source>
</evidence>
<dbReference type="Gene3D" id="1.10.540.10">
    <property type="entry name" value="Acyl-CoA dehydrogenase/oxidase, N-terminal domain"/>
    <property type="match status" value="1"/>
</dbReference>
<dbReference type="Proteomes" id="UP000293902">
    <property type="component" value="Chromosome"/>
</dbReference>
<evidence type="ECO:0000259" key="11">
    <source>
        <dbReference type="Pfam" id="PF12806"/>
    </source>
</evidence>
<evidence type="ECO:0000259" key="10">
    <source>
        <dbReference type="Pfam" id="PF02771"/>
    </source>
</evidence>
<keyword evidence="5 7" id="KW-0274">FAD</keyword>
<comment type="cofactor">
    <cofactor evidence="1 7">
        <name>FAD</name>
        <dbReference type="ChEBI" id="CHEBI:57692"/>
    </cofactor>
</comment>
<dbReference type="PANTHER" id="PTHR42803">
    <property type="entry name" value="ACYL-COA DEHYDROGENASE"/>
    <property type="match status" value="1"/>
</dbReference>
<proteinExistence type="inferred from homology"/>
<evidence type="ECO:0000313" key="14">
    <source>
        <dbReference type="Proteomes" id="UP000248798"/>
    </source>
</evidence>
<dbReference type="Gene3D" id="2.40.110.10">
    <property type="entry name" value="Butyryl-CoA Dehydrogenase, subunit A, domain 2"/>
    <property type="match status" value="1"/>
</dbReference>
<dbReference type="InterPro" id="IPR052166">
    <property type="entry name" value="Diverse_Acyl-CoA_DH"/>
</dbReference>
<feature type="domain" description="Acyl-CoA oxidase/dehydrogenase middle" evidence="9">
    <location>
        <begin position="161"/>
        <end position="268"/>
    </location>
</feature>
<keyword evidence="15" id="KW-1185">Reference proteome</keyword>
<dbReference type="Gene3D" id="1.20.140.10">
    <property type="entry name" value="Butyryl-CoA Dehydrogenase, subunit A, domain 3"/>
    <property type="match status" value="1"/>
</dbReference>
<organism evidence="13 14">
    <name type="scientific">Desulfobacter hydrogenophilus</name>
    <dbReference type="NCBI Taxonomy" id="2291"/>
    <lineage>
        <taxon>Bacteria</taxon>
        <taxon>Pseudomonadati</taxon>
        <taxon>Thermodesulfobacteriota</taxon>
        <taxon>Desulfobacteria</taxon>
        <taxon>Desulfobacterales</taxon>
        <taxon>Desulfobacteraceae</taxon>
        <taxon>Desulfobacter</taxon>
    </lineage>
</organism>
<feature type="domain" description="Acetyl-CoA dehydrogenase-like C-terminal" evidence="11">
    <location>
        <begin position="466"/>
        <end position="593"/>
    </location>
</feature>
<keyword evidence="4 7" id="KW-0285">Flavoprotein</keyword>
<dbReference type="AlphaFoldDB" id="A0A328FAD5"/>
<evidence type="ECO:0000313" key="13">
    <source>
        <dbReference type="EMBL" id="RAM00650.1"/>
    </source>
</evidence>
<dbReference type="EMBL" id="CP036313">
    <property type="protein sequence ID" value="QBH12096.1"/>
    <property type="molecule type" value="Genomic_DNA"/>
</dbReference>
<dbReference type="InterPro" id="IPR046373">
    <property type="entry name" value="Acyl-CoA_Oxase/DH_mid-dom_sf"/>
</dbReference>
<dbReference type="Pfam" id="PF12806">
    <property type="entry name" value="Acyl-CoA_dh_C"/>
    <property type="match status" value="1"/>
</dbReference>
<dbReference type="Pfam" id="PF02770">
    <property type="entry name" value="Acyl-CoA_dh_M"/>
    <property type="match status" value="1"/>
</dbReference>
<dbReference type="RefSeq" id="WP_111959169.1">
    <property type="nucleotide sequence ID" value="NZ_CP036313.1"/>
</dbReference>
<comment type="similarity">
    <text evidence="2 7">Belongs to the acyl-CoA dehydrogenase family.</text>
</comment>
<reference evidence="13 14" key="1">
    <citation type="submission" date="2018-06" db="EMBL/GenBank/DDBJ databases">
        <title>Complete Genome Sequence of Desulfobacter hydrogenophilus (DSM3380).</title>
        <authorList>
            <person name="Marietou A."/>
            <person name="Schreiber L."/>
            <person name="Marshall I."/>
            <person name="Jorgensen B."/>
        </authorList>
    </citation>
    <scope>NUCLEOTIDE SEQUENCE [LARGE SCALE GENOMIC DNA]</scope>
    <source>
        <strain evidence="13 14">DSM 3380</strain>
    </source>
</reference>
<evidence type="ECO:0000256" key="5">
    <source>
        <dbReference type="ARBA" id="ARBA00022827"/>
    </source>
</evidence>
<name>A0A328FAD5_9BACT</name>
<dbReference type="Pfam" id="PF00441">
    <property type="entry name" value="Acyl-CoA_dh_1"/>
    <property type="match status" value="1"/>
</dbReference>
<comment type="subunit">
    <text evidence="3">Homotetramer.</text>
</comment>
<feature type="domain" description="Acyl-CoA dehydrogenase/oxidase C-terminal" evidence="8">
    <location>
        <begin position="283"/>
        <end position="447"/>
    </location>
</feature>
<evidence type="ECO:0000313" key="12">
    <source>
        <dbReference type="EMBL" id="QBH12096.1"/>
    </source>
</evidence>
<evidence type="ECO:0000313" key="15">
    <source>
        <dbReference type="Proteomes" id="UP000293902"/>
    </source>
</evidence>
<dbReference type="InterPro" id="IPR009100">
    <property type="entry name" value="AcylCoA_DH/oxidase_NM_dom_sf"/>
</dbReference>
<feature type="domain" description="Acyl-CoA dehydrogenase/oxidase N-terminal" evidence="10">
    <location>
        <begin position="41"/>
        <end position="156"/>
    </location>
</feature>
<evidence type="ECO:0000256" key="3">
    <source>
        <dbReference type="ARBA" id="ARBA00011881"/>
    </source>
</evidence>
<dbReference type="InterPro" id="IPR013786">
    <property type="entry name" value="AcylCoA_DH/ox_N"/>
</dbReference>
<evidence type="ECO:0000256" key="6">
    <source>
        <dbReference type="ARBA" id="ARBA00023002"/>
    </source>
</evidence>
<dbReference type="InterPro" id="IPR009075">
    <property type="entry name" value="AcylCo_DH/oxidase_C"/>
</dbReference>
<dbReference type="InterPro" id="IPR006091">
    <property type="entry name" value="Acyl-CoA_Oxase/DH_mid-dom"/>
</dbReference>
<gene>
    <name evidence="13" type="ORF">DO021_17810</name>
    <name evidence="12" type="ORF">EYB58_03645</name>
</gene>
<dbReference type="OrthoDB" id="9765339at2"/>
<evidence type="ECO:0000256" key="7">
    <source>
        <dbReference type="RuleBase" id="RU362125"/>
    </source>
</evidence>
<dbReference type="SUPFAM" id="SSF47203">
    <property type="entry name" value="Acyl-CoA dehydrogenase C-terminal domain-like"/>
    <property type="match status" value="1"/>
</dbReference>
<sequence length="600" mass="65977">MAQLIADRRDVDFVLHEQLGVDKLSKDERFAEFKKKTVDLIVNEARNLAIKEILPLQTISDEGCSFNAGEVKVPEAFHRVYEAYNEGEWLGMTDDPEWGGQGMPHTVAMAANEYFYGACNSFMLYNMLTHGAAKLVEKFGTDEQKRIYLKNMLSGKWSGTMLLTEPDAGSDLAAVAATAKPNGDGTYSLSGNKIFISGGEHDMVENIVHPVLARIEGAPEGIAGISLFLAPKFRVTADGSPGEFNDVVCTGIEHKMGLHGNATCSLTLGGKTGCIGTLLGQENKGVAAMFEMMNEARQMVGLQGFANASASYIYSLNYARDRIQSRELKAPAGSKPVSIIRHPDVKRQLITMKAYVEGLRSLNYFCGMCHDLVAVSTDADQKTHYEYLLEVLTPIIKGYGTDKSFEVCNQGIQIYGGYGFIEEFPVSQLLRDSRIFMLYEGTNGIQSIDLLGRKLSMKKGAAFNAFLEEIKKTFALAKAADGLDDLTARLEGFFNTYSEVAAELQAQSRSDEFLTAYAFSYPFMEVTGDLVMAWMLLWRAAIATANKGKKKKDNMFYDGQIKTARFFINQILGTTAGKLDALKAFDNAVVEMDEAAFGSK</sequence>
<dbReference type="InterPro" id="IPR025878">
    <property type="entry name" value="Acyl-CoA_dh-like_C_dom"/>
</dbReference>
<protein>
    <submittedName>
        <fullName evidence="13">Acyl-CoA dehydrogenase</fullName>
    </submittedName>
</protein>
<reference evidence="12 15" key="2">
    <citation type="submission" date="2019-02" db="EMBL/GenBank/DDBJ databases">
        <title>Complete genome sequence of Desulfobacter hydrogenophilus AcRS1.</title>
        <authorList>
            <person name="Marietou A."/>
            <person name="Lund M.B."/>
            <person name="Marshall I.P.G."/>
            <person name="Schreiber L."/>
            <person name="Jorgensen B."/>
        </authorList>
    </citation>
    <scope>NUCLEOTIDE SEQUENCE [LARGE SCALE GENOMIC DNA]</scope>
    <source>
        <strain evidence="12 15">AcRS1</strain>
    </source>
</reference>
<dbReference type="InterPro" id="IPR037069">
    <property type="entry name" value="AcylCoA_DH/ox_N_sf"/>
</dbReference>
<evidence type="ECO:0000256" key="1">
    <source>
        <dbReference type="ARBA" id="ARBA00001974"/>
    </source>
</evidence>
<dbReference type="EMBL" id="QLNI01000041">
    <property type="protein sequence ID" value="RAM00650.1"/>
    <property type="molecule type" value="Genomic_DNA"/>
</dbReference>